<evidence type="ECO:0000256" key="5">
    <source>
        <dbReference type="ARBA" id="ARBA00022695"/>
    </source>
</evidence>
<evidence type="ECO:0000313" key="15">
    <source>
        <dbReference type="Proteomes" id="UP001152795"/>
    </source>
</evidence>
<keyword evidence="11 13" id="KW-0472">Membrane</keyword>
<evidence type="ECO:0000256" key="6">
    <source>
        <dbReference type="ARBA" id="ARBA00022722"/>
    </source>
</evidence>
<dbReference type="InterPro" id="IPR036397">
    <property type="entry name" value="RNaseH_sf"/>
</dbReference>
<dbReference type="Gene3D" id="3.30.70.270">
    <property type="match status" value="2"/>
</dbReference>
<proteinExistence type="inferred from homology"/>
<keyword evidence="10 13" id="KW-1133">Transmembrane helix</keyword>
<feature type="transmembrane region" description="Helical" evidence="13">
    <location>
        <begin position="149"/>
        <end position="169"/>
    </location>
</feature>
<dbReference type="Gene3D" id="3.10.20.370">
    <property type="match status" value="1"/>
</dbReference>
<keyword evidence="9" id="KW-0695">RNA-directed DNA polymerase</keyword>
<keyword evidence="15" id="KW-1185">Reference proteome</keyword>
<dbReference type="GO" id="GO:0016020">
    <property type="term" value="C:membrane"/>
    <property type="evidence" value="ECO:0007669"/>
    <property type="project" value="UniProtKB-SubCell"/>
</dbReference>
<dbReference type="FunFam" id="3.30.70.270:FF:000026">
    <property type="entry name" value="Transposon Ty3-G Gag-Pol polyprotein"/>
    <property type="match status" value="1"/>
</dbReference>
<dbReference type="Pfam" id="PF17917">
    <property type="entry name" value="RT_RNaseH"/>
    <property type="match status" value="1"/>
</dbReference>
<dbReference type="FunFam" id="3.30.420.10:FF:000063">
    <property type="entry name" value="Retrovirus-related Pol polyprotein from transposon 297-like Protein"/>
    <property type="match status" value="1"/>
</dbReference>
<dbReference type="InterPro" id="IPR043128">
    <property type="entry name" value="Rev_trsase/Diguanyl_cyclase"/>
</dbReference>
<keyword evidence="5" id="KW-0548">Nucleotidyltransferase</keyword>
<feature type="transmembrane region" description="Helical" evidence="13">
    <location>
        <begin position="6"/>
        <end position="28"/>
    </location>
</feature>
<feature type="transmembrane region" description="Helical" evidence="13">
    <location>
        <begin position="107"/>
        <end position="129"/>
    </location>
</feature>
<reference evidence="14" key="1">
    <citation type="submission" date="2020-04" db="EMBL/GenBank/DDBJ databases">
        <authorList>
            <person name="Alioto T."/>
            <person name="Alioto T."/>
            <person name="Gomez Garrido J."/>
        </authorList>
    </citation>
    <scope>NUCLEOTIDE SEQUENCE</scope>
    <source>
        <strain evidence="14">A484AB</strain>
    </source>
</reference>
<evidence type="ECO:0000256" key="12">
    <source>
        <dbReference type="SAM" id="MobiDB-lite"/>
    </source>
</evidence>
<dbReference type="InterPro" id="IPR000477">
    <property type="entry name" value="RT_dom"/>
</dbReference>
<protein>
    <submittedName>
        <fullName evidence="14">Transposon Ty3-G Gag-Pol poly</fullName>
    </submittedName>
</protein>
<dbReference type="InterPro" id="IPR050951">
    <property type="entry name" value="Retrovirus_Pol_polyprotein"/>
</dbReference>
<dbReference type="InterPro" id="IPR041588">
    <property type="entry name" value="Integrase_H2C2"/>
</dbReference>
<dbReference type="PANTHER" id="PTHR37984:SF8">
    <property type="entry name" value="CCHC-TYPE DOMAIN-CONTAINING PROTEIN"/>
    <property type="match status" value="1"/>
</dbReference>
<dbReference type="Pfam" id="PF00665">
    <property type="entry name" value="rve"/>
    <property type="match status" value="1"/>
</dbReference>
<dbReference type="Gene3D" id="1.20.1730.10">
    <property type="entry name" value="Sodium/glucose cotransporter"/>
    <property type="match status" value="1"/>
</dbReference>
<dbReference type="Gene3D" id="3.30.420.10">
    <property type="entry name" value="Ribonuclease H-like superfamily/Ribonuclease H"/>
    <property type="match status" value="1"/>
</dbReference>
<feature type="transmembrane region" description="Helical" evidence="13">
    <location>
        <begin position="48"/>
        <end position="66"/>
    </location>
</feature>
<dbReference type="PROSITE" id="PS50283">
    <property type="entry name" value="NA_SOLUT_SYMP_3"/>
    <property type="match status" value="1"/>
</dbReference>
<dbReference type="SUPFAM" id="SSF56672">
    <property type="entry name" value="DNA/RNA polymerases"/>
    <property type="match status" value="1"/>
</dbReference>
<evidence type="ECO:0000256" key="9">
    <source>
        <dbReference type="ARBA" id="ARBA00022918"/>
    </source>
</evidence>
<dbReference type="InterPro" id="IPR041373">
    <property type="entry name" value="RT_RNaseH"/>
</dbReference>
<evidence type="ECO:0000256" key="3">
    <source>
        <dbReference type="ARBA" id="ARBA00022679"/>
    </source>
</evidence>
<dbReference type="Pfam" id="PF00078">
    <property type="entry name" value="RVT_1"/>
    <property type="match status" value="1"/>
</dbReference>
<evidence type="ECO:0000313" key="14">
    <source>
        <dbReference type="EMBL" id="CAB3994365.1"/>
    </source>
</evidence>
<evidence type="ECO:0000256" key="13">
    <source>
        <dbReference type="SAM" id="Phobius"/>
    </source>
</evidence>
<name>A0A7D9HZ65_PARCT</name>
<feature type="compositionally biased region" description="Basic and acidic residues" evidence="12">
    <location>
        <begin position="945"/>
        <end position="954"/>
    </location>
</feature>
<keyword evidence="3" id="KW-0808">Transferase</keyword>
<comment type="similarity">
    <text evidence="2">Belongs to the sodium:solute symporter (SSF) (TC 2.A.21) family.</text>
</comment>
<evidence type="ECO:0000256" key="10">
    <source>
        <dbReference type="ARBA" id="ARBA00022989"/>
    </source>
</evidence>
<keyword evidence="7" id="KW-0255">Endonuclease</keyword>
<dbReference type="Pfam" id="PF00474">
    <property type="entry name" value="SSF"/>
    <property type="match status" value="1"/>
</dbReference>
<dbReference type="PROSITE" id="PS50994">
    <property type="entry name" value="INTEGRASE"/>
    <property type="match status" value="1"/>
</dbReference>
<dbReference type="InterPro" id="IPR038377">
    <property type="entry name" value="Na/Glc_symporter_sf"/>
</dbReference>
<sequence length="969" mass="110545">MVGIMMAVMLAAVMSSLSSVYNSASTVFTIDIWQRIRPRANDREKLMVGRAIVAVLVVMGLVWMPLIERGGSGKLYRYIASILFLFGSPIMAIFIVGLVWPRANEPGALGGFLIGLLLAAARFATEYIYASPACGEPDTRPAFASIQYMYFGIILFVVTVATIIILSLLTKPIPREELDGLTWVTLKNKTALETEYQQGLSDLVFSSDKDVELKKLKYKESTEYTLDADFTETSTAARDVLFESRKEKLLLNISSVILLLVLLFLWVDVAIQHLVEEHEIFDFSVVSSEVFQRTTNQLFGDIEGCEIIVDDILIWSRDEVEHDERLLKVLERARNIGLRLKEEKCKFKVPKLKYIGHTLTADGLKPDPEKIEAVKKMPAPQSKKELRQFLGMVNYLAKFIPDLAQNTSVIRDLLKERNEWTWQPEHQKCFDVLKTAWSSQPTLVCYDINKLVKISCDSSHYGLGAVCLQDEKPVAYASRTLNDTEKRHVQIEKELLAIVYACERFHQYVYGRTVQIESDHKPLESIFQKPLYQSPLRLQRMLLKLQRYDLKVTYRKGTQLHIGDTLSRACLNNTDQETKFEDLTVHTTIPFSAEMSEQLKAATLADPTLTALRKIFLEGWPKEKRAVDPSIKHYWDFSETLSIYDDIIFKGEKVVIPASMINTILNSVPSGHRGAETCKGRAREAVYWPNMTKDIQDHVEKCKPCNEAKPQQQKEPLLLQSPPTRPWQHIATDLFELDKQIYLLTADAYSGWFEIDHLQDIKATTIIKKIKMHISRYGIPDKLMSDNGPQYDNHHFQKFIAEYGIGHKTSSPRYPQSNGYAERALQTAKKILNTGKKSNEDPYLALLGHRNTPRDNILGSPAQRLMARQTKTLLPISDTLLKPSVIEPSEVTKRLSHYRQQSKKYYDRRAKPLPNLQKGDVVRVTDIKGKYMIKDTIVEPSQVTDHQDDHERKHGLPRSGFGRVIKPPD</sequence>
<evidence type="ECO:0000256" key="1">
    <source>
        <dbReference type="ARBA" id="ARBA00004141"/>
    </source>
</evidence>
<evidence type="ECO:0000256" key="11">
    <source>
        <dbReference type="ARBA" id="ARBA00023136"/>
    </source>
</evidence>
<dbReference type="FunFam" id="1.10.340.70:FF:000003">
    <property type="entry name" value="Protein CBG25708"/>
    <property type="match status" value="1"/>
</dbReference>
<comment type="subcellular location">
    <subcellularLocation>
        <location evidence="1">Membrane</location>
        <topology evidence="1">Multi-pass membrane protein</topology>
    </subcellularLocation>
</comment>
<dbReference type="GO" id="GO:0022857">
    <property type="term" value="F:transmembrane transporter activity"/>
    <property type="evidence" value="ECO:0007669"/>
    <property type="project" value="InterPro"/>
</dbReference>
<dbReference type="EMBL" id="CACRXK020002447">
    <property type="protein sequence ID" value="CAB3994365.1"/>
    <property type="molecule type" value="Genomic_DNA"/>
</dbReference>
<keyword evidence="8" id="KW-0378">Hydrolase</keyword>
<dbReference type="CDD" id="cd09274">
    <property type="entry name" value="RNase_HI_RT_Ty3"/>
    <property type="match status" value="1"/>
</dbReference>
<feature type="transmembrane region" description="Helical" evidence="13">
    <location>
        <begin position="78"/>
        <end position="100"/>
    </location>
</feature>
<dbReference type="InterPro" id="IPR012337">
    <property type="entry name" value="RNaseH-like_sf"/>
</dbReference>
<dbReference type="InterPro" id="IPR001584">
    <property type="entry name" value="Integrase_cat-core"/>
</dbReference>
<keyword evidence="6" id="KW-0540">Nuclease</keyword>
<dbReference type="PANTHER" id="PTHR37984">
    <property type="entry name" value="PROTEIN CBG26694"/>
    <property type="match status" value="1"/>
</dbReference>
<dbReference type="GO" id="GO:0003676">
    <property type="term" value="F:nucleic acid binding"/>
    <property type="evidence" value="ECO:0007669"/>
    <property type="project" value="InterPro"/>
</dbReference>
<gene>
    <name evidence="14" type="ORF">PACLA_8A016860</name>
</gene>
<accession>A0A7D9HZ65</accession>
<evidence type="ECO:0000256" key="4">
    <source>
        <dbReference type="ARBA" id="ARBA00022692"/>
    </source>
</evidence>
<feature type="transmembrane region" description="Helical" evidence="13">
    <location>
        <begin position="249"/>
        <end position="267"/>
    </location>
</feature>
<dbReference type="FunFam" id="3.10.20.370:FF:000001">
    <property type="entry name" value="Retrovirus-related Pol polyprotein from transposon 17.6-like protein"/>
    <property type="match status" value="1"/>
</dbReference>
<keyword evidence="4 13" id="KW-0812">Transmembrane</keyword>
<feature type="region of interest" description="Disordered" evidence="12">
    <location>
        <begin position="940"/>
        <end position="969"/>
    </location>
</feature>
<dbReference type="AlphaFoldDB" id="A0A7D9HZ65"/>
<dbReference type="GO" id="GO:0015074">
    <property type="term" value="P:DNA integration"/>
    <property type="evidence" value="ECO:0007669"/>
    <property type="project" value="InterPro"/>
</dbReference>
<evidence type="ECO:0000256" key="7">
    <source>
        <dbReference type="ARBA" id="ARBA00022759"/>
    </source>
</evidence>
<comment type="caution">
    <text evidence="14">The sequence shown here is derived from an EMBL/GenBank/DDBJ whole genome shotgun (WGS) entry which is preliminary data.</text>
</comment>
<dbReference type="OrthoDB" id="6132759at2759"/>
<evidence type="ECO:0000256" key="2">
    <source>
        <dbReference type="ARBA" id="ARBA00006434"/>
    </source>
</evidence>
<evidence type="ECO:0000256" key="8">
    <source>
        <dbReference type="ARBA" id="ARBA00022801"/>
    </source>
</evidence>
<dbReference type="Proteomes" id="UP001152795">
    <property type="component" value="Unassembled WGS sequence"/>
</dbReference>
<feature type="non-terminal residue" evidence="14">
    <location>
        <position position="1"/>
    </location>
</feature>
<dbReference type="SUPFAM" id="SSF53098">
    <property type="entry name" value="Ribonuclease H-like"/>
    <property type="match status" value="1"/>
</dbReference>
<dbReference type="InterPro" id="IPR043502">
    <property type="entry name" value="DNA/RNA_pol_sf"/>
</dbReference>
<organism evidence="14 15">
    <name type="scientific">Paramuricea clavata</name>
    <name type="common">Red gorgonian</name>
    <name type="synonym">Violescent sea-whip</name>
    <dbReference type="NCBI Taxonomy" id="317549"/>
    <lineage>
        <taxon>Eukaryota</taxon>
        <taxon>Metazoa</taxon>
        <taxon>Cnidaria</taxon>
        <taxon>Anthozoa</taxon>
        <taxon>Octocorallia</taxon>
        <taxon>Malacalcyonacea</taxon>
        <taxon>Plexauridae</taxon>
        <taxon>Paramuricea</taxon>
    </lineage>
</organism>
<dbReference type="InterPro" id="IPR001734">
    <property type="entry name" value="Na/solute_symporter"/>
</dbReference>
<dbReference type="Pfam" id="PF17921">
    <property type="entry name" value="Integrase_H2C2"/>
    <property type="match status" value="1"/>
</dbReference>
<dbReference type="Gene3D" id="1.10.340.70">
    <property type="match status" value="1"/>
</dbReference>
<dbReference type="FunFam" id="3.30.70.270:FF:000003">
    <property type="entry name" value="Transposon Ty3-G Gag-Pol polyprotein"/>
    <property type="match status" value="1"/>
</dbReference>